<feature type="domain" description="DUF6285" evidence="1">
    <location>
        <begin position="24"/>
        <end position="106"/>
    </location>
</feature>
<gene>
    <name evidence="2" type="ORF">KHU32_10880</name>
</gene>
<name>A0ABS5QCN2_9PROT</name>
<evidence type="ECO:0000313" key="2">
    <source>
        <dbReference type="EMBL" id="MBS7811444.1"/>
    </source>
</evidence>
<sequence length="111" mass="11625">MLEAPDATDLLATAREALLEKLLPALPPALHYEARMAANAIAIASRATAADPAPAEARLRTLAGDAATFAARIRAGEFRPGMPRHAEAAALLAEMTRLRCSVSAPRALRGT</sequence>
<organism evidence="2 3">
    <name type="scientific">Roseococcus pinisoli</name>
    <dbReference type="NCBI Taxonomy" id="2835040"/>
    <lineage>
        <taxon>Bacteria</taxon>
        <taxon>Pseudomonadati</taxon>
        <taxon>Pseudomonadota</taxon>
        <taxon>Alphaproteobacteria</taxon>
        <taxon>Acetobacterales</taxon>
        <taxon>Roseomonadaceae</taxon>
        <taxon>Roseococcus</taxon>
    </lineage>
</organism>
<keyword evidence="3" id="KW-1185">Reference proteome</keyword>
<proteinExistence type="predicted"/>
<dbReference type="RefSeq" id="WP_213670122.1">
    <property type="nucleotide sequence ID" value="NZ_JAHCDA010000002.1"/>
</dbReference>
<reference evidence="2 3" key="1">
    <citation type="submission" date="2021-05" db="EMBL/GenBank/DDBJ databases">
        <title>Roseococcus sp. XZZS9, whole genome shotgun sequencing project.</title>
        <authorList>
            <person name="Zhao G."/>
            <person name="Shen L."/>
        </authorList>
    </citation>
    <scope>NUCLEOTIDE SEQUENCE [LARGE SCALE GENOMIC DNA]</scope>
    <source>
        <strain evidence="2 3">XZZS9</strain>
    </source>
</reference>
<dbReference type="InterPro" id="IPR046252">
    <property type="entry name" value="DUF6285"/>
</dbReference>
<comment type="caution">
    <text evidence="2">The sequence shown here is derived from an EMBL/GenBank/DDBJ whole genome shotgun (WGS) entry which is preliminary data.</text>
</comment>
<evidence type="ECO:0000259" key="1">
    <source>
        <dbReference type="Pfam" id="PF19802"/>
    </source>
</evidence>
<evidence type="ECO:0000313" key="3">
    <source>
        <dbReference type="Proteomes" id="UP000766336"/>
    </source>
</evidence>
<dbReference type="Proteomes" id="UP000766336">
    <property type="component" value="Unassembled WGS sequence"/>
</dbReference>
<dbReference type="EMBL" id="JAHCDA010000002">
    <property type="protein sequence ID" value="MBS7811444.1"/>
    <property type="molecule type" value="Genomic_DNA"/>
</dbReference>
<dbReference type="Pfam" id="PF19802">
    <property type="entry name" value="DUF6285"/>
    <property type="match status" value="1"/>
</dbReference>
<protein>
    <recommendedName>
        <fullName evidence="1">DUF6285 domain-containing protein</fullName>
    </recommendedName>
</protein>
<accession>A0ABS5QCN2</accession>